<protein>
    <submittedName>
        <fullName evidence="1">Uncharacterized protein</fullName>
    </submittedName>
</protein>
<reference evidence="1" key="1">
    <citation type="submission" date="2024-09" db="EMBL/GenBank/DDBJ databases">
        <title>Black Yeasts Isolated from many extreme environments.</title>
        <authorList>
            <person name="Coleine C."/>
            <person name="Stajich J.E."/>
            <person name="Selbmann L."/>
        </authorList>
    </citation>
    <scope>NUCLEOTIDE SEQUENCE</scope>
    <source>
        <strain evidence="1">CCFEE 5737</strain>
    </source>
</reference>
<feature type="non-terminal residue" evidence="1">
    <location>
        <position position="80"/>
    </location>
</feature>
<organism evidence="1 2">
    <name type="scientific">Coniosporium uncinatum</name>
    <dbReference type="NCBI Taxonomy" id="93489"/>
    <lineage>
        <taxon>Eukaryota</taxon>
        <taxon>Fungi</taxon>
        <taxon>Dikarya</taxon>
        <taxon>Ascomycota</taxon>
        <taxon>Pezizomycotina</taxon>
        <taxon>Dothideomycetes</taxon>
        <taxon>Dothideomycetes incertae sedis</taxon>
        <taxon>Coniosporium</taxon>
    </lineage>
</organism>
<accession>A0ACC3D5X9</accession>
<dbReference type="EMBL" id="JAWDJW010007406">
    <property type="protein sequence ID" value="KAK3062223.1"/>
    <property type="molecule type" value="Genomic_DNA"/>
</dbReference>
<dbReference type="Proteomes" id="UP001186974">
    <property type="component" value="Unassembled WGS sequence"/>
</dbReference>
<keyword evidence="2" id="KW-1185">Reference proteome</keyword>
<evidence type="ECO:0000313" key="1">
    <source>
        <dbReference type="EMBL" id="KAK3062223.1"/>
    </source>
</evidence>
<comment type="caution">
    <text evidence="1">The sequence shown here is derived from an EMBL/GenBank/DDBJ whole genome shotgun (WGS) entry which is preliminary data.</text>
</comment>
<evidence type="ECO:0000313" key="2">
    <source>
        <dbReference type="Proteomes" id="UP001186974"/>
    </source>
</evidence>
<sequence length="80" mass="8814">MPHAESDMAKPMTNGEKPQSKTLSHITGYPVVNDIINTYTSNPYGQKSVDLANDVYNQTVKPVLPYLDGPLSYVKPYAAK</sequence>
<gene>
    <name evidence="1" type="ORF">LTS18_004574</name>
</gene>
<proteinExistence type="predicted"/>
<name>A0ACC3D5X9_9PEZI</name>